<feature type="compositionally biased region" description="Basic and acidic residues" evidence="1">
    <location>
        <begin position="19"/>
        <end position="31"/>
    </location>
</feature>
<organism evidence="2 3">
    <name type="scientific">Micromonospora matsumotoense</name>
    <dbReference type="NCBI Taxonomy" id="121616"/>
    <lineage>
        <taxon>Bacteria</taxon>
        <taxon>Bacillati</taxon>
        <taxon>Actinomycetota</taxon>
        <taxon>Actinomycetes</taxon>
        <taxon>Micromonosporales</taxon>
        <taxon>Micromonosporaceae</taxon>
        <taxon>Micromonospora</taxon>
    </lineage>
</organism>
<keyword evidence="3" id="KW-1185">Reference proteome</keyword>
<dbReference type="Proteomes" id="UP000198797">
    <property type="component" value="Unassembled WGS sequence"/>
</dbReference>
<dbReference type="OrthoDB" id="3319826at2"/>
<reference evidence="3" key="1">
    <citation type="submission" date="2016-06" db="EMBL/GenBank/DDBJ databases">
        <authorList>
            <person name="Varghese N."/>
            <person name="Submissions Spin"/>
        </authorList>
    </citation>
    <scope>NUCLEOTIDE SEQUENCE [LARGE SCALE GENOMIC DNA]</scope>
    <source>
        <strain evidence="3">DSM 44100</strain>
    </source>
</reference>
<dbReference type="AlphaFoldDB" id="A0A1C5AGU7"/>
<feature type="compositionally biased region" description="Basic and acidic residues" evidence="1">
    <location>
        <begin position="84"/>
        <end position="98"/>
    </location>
</feature>
<dbReference type="STRING" id="121616.GA0070216_11747"/>
<sequence length="777" mass="84598">MTTDTPATDGEETVPPGDGRQDTHVAEEKSPPDTGGAAPQTSAEQPGVDRPAPPDPPAPGRGDALGRMDQLRAAGGKPTPGDSGGKDESWRHADDPPRGDAGPDPVFSNVGQTAYGDHAVLVNIQLPDGRRVTILRSQRTPAELRESENTSVTVDGFDDAVQRLKDKHVVVLRGGVGTGRRTTAELMLWRVVGIDRVVGVEDPEVTLTQLARQEGLLLKGHGTVLELPASEAVTIGTLRAFESLARNVAAYVVILDGHGDTADPTLARYTVDHTPPPPENVLRRHLLRLLRRQQRCTGGCAPCVGDCWAAFVERCVSHDRIAAELSAHPRPRQTVELAQSLASWSGIDEELEAALGGLRRRRRDLVARLLKQDSAEKTLEDPQAAPRRQAFQIAYAALHNLPLADVFDASELLLGILQAVESGTERLPRVVFDGGVDQMLHAWGGESPLAAAETGEQPRRARLADPRLLFDVLDVVWHDFDGVRLPLLVWLEELVFTRRDEVRRRAAQITGWLATYDFDEVCNGMLRQWAADERGTGRQAAAWALDVAAYDDRLVGRIQGRVLGWVRSANPLLHDTAARVYSTRIGRLAPTDTLRELRTLASRDDLNGSASVARALMDLYPVAPEETWRTLVAWNGDDLHRLRVHAARGMTLLGRLAGRAPHDGWPLLLTAVECFTPEPGELAGLWQGALGDPTTAPRAWKLLHAWLQLGDEEPVLADRMVALFSEVLVGRLVGRSRFYLRDWSRQSATARRLLTPPGNAAGNGADVPSQPTPGGNP</sequence>
<dbReference type="EMBL" id="FMCU01000017">
    <property type="protein sequence ID" value="SCF44447.1"/>
    <property type="molecule type" value="Genomic_DNA"/>
</dbReference>
<proteinExistence type="predicted"/>
<evidence type="ECO:0000313" key="2">
    <source>
        <dbReference type="EMBL" id="SCF44447.1"/>
    </source>
</evidence>
<feature type="region of interest" description="Disordered" evidence="1">
    <location>
        <begin position="1"/>
        <end position="109"/>
    </location>
</feature>
<dbReference type="RefSeq" id="WP_091251495.1">
    <property type="nucleotide sequence ID" value="NZ_FMCU01000017.1"/>
</dbReference>
<evidence type="ECO:0000313" key="3">
    <source>
        <dbReference type="Proteomes" id="UP000198797"/>
    </source>
</evidence>
<gene>
    <name evidence="2" type="ORF">GA0070216_11747</name>
</gene>
<name>A0A1C5AGU7_9ACTN</name>
<protein>
    <submittedName>
        <fullName evidence="2">Uncharacterized protein</fullName>
    </submittedName>
</protein>
<evidence type="ECO:0000256" key="1">
    <source>
        <dbReference type="SAM" id="MobiDB-lite"/>
    </source>
</evidence>
<feature type="region of interest" description="Disordered" evidence="1">
    <location>
        <begin position="752"/>
        <end position="777"/>
    </location>
</feature>
<accession>A0A1C5AGU7</accession>